<dbReference type="PANTHER" id="PTHR45615">
    <property type="entry name" value="MYOSIN HEAVY CHAIN, NON-MUSCLE"/>
    <property type="match status" value="1"/>
</dbReference>
<dbReference type="GO" id="GO:0032982">
    <property type="term" value="C:myosin filament"/>
    <property type="evidence" value="ECO:0007669"/>
    <property type="project" value="TreeGrafter"/>
</dbReference>
<dbReference type="OrthoDB" id="3532430at2759"/>
<feature type="compositionally biased region" description="Polar residues" evidence="2">
    <location>
        <begin position="114"/>
        <end position="123"/>
    </location>
</feature>
<evidence type="ECO:0000313" key="3">
    <source>
        <dbReference type="EMBL" id="ORY60753.1"/>
    </source>
</evidence>
<reference evidence="3 4" key="1">
    <citation type="submission" date="2016-07" db="EMBL/GenBank/DDBJ databases">
        <title>Pervasive Adenine N6-methylation of Active Genes in Fungi.</title>
        <authorList>
            <consortium name="DOE Joint Genome Institute"/>
            <person name="Mondo S.J."/>
            <person name="Dannebaum R.O."/>
            <person name="Kuo R.C."/>
            <person name="Labutti K."/>
            <person name="Haridas S."/>
            <person name="Kuo A."/>
            <person name="Salamov A."/>
            <person name="Ahrendt S.R."/>
            <person name="Lipzen A."/>
            <person name="Sullivan W."/>
            <person name="Andreopoulos W.B."/>
            <person name="Clum A."/>
            <person name="Lindquist E."/>
            <person name="Daum C."/>
            <person name="Ramamoorthy G.K."/>
            <person name="Gryganskyi A."/>
            <person name="Culley D."/>
            <person name="Magnuson J.K."/>
            <person name="James T.Y."/>
            <person name="O'Malley M.A."/>
            <person name="Stajich J.E."/>
            <person name="Spatafora J.W."/>
            <person name="Visel A."/>
            <person name="Grigoriev I.V."/>
        </authorList>
    </citation>
    <scope>NUCLEOTIDE SEQUENCE [LARGE SCALE GENOMIC DNA]</scope>
    <source>
        <strain evidence="3 4">CBS 129021</strain>
    </source>
</reference>
<evidence type="ECO:0000256" key="2">
    <source>
        <dbReference type="SAM" id="MobiDB-lite"/>
    </source>
</evidence>
<feature type="compositionally biased region" description="Low complexity" evidence="2">
    <location>
        <begin position="299"/>
        <end position="311"/>
    </location>
</feature>
<dbReference type="EMBL" id="MCFJ01000011">
    <property type="protein sequence ID" value="ORY60753.1"/>
    <property type="molecule type" value="Genomic_DNA"/>
</dbReference>
<feature type="compositionally biased region" description="Low complexity" evidence="2">
    <location>
        <begin position="66"/>
        <end position="76"/>
    </location>
</feature>
<keyword evidence="1" id="KW-0175">Coiled coil</keyword>
<dbReference type="AlphaFoldDB" id="A0A1Y2DN83"/>
<feature type="coiled-coil region" evidence="1">
    <location>
        <begin position="503"/>
        <end position="530"/>
    </location>
</feature>
<dbReference type="STRING" id="1141098.A0A1Y2DN83"/>
<dbReference type="GO" id="GO:0051015">
    <property type="term" value="F:actin filament binding"/>
    <property type="evidence" value="ECO:0007669"/>
    <property type="project" value="TreeGrafter"/>
</dbReference>
<feature type="compositionally biased region" description="Pro residues" evidence="2">
    <location>
        <begin position="277"/>
        <end position="288"/>
    </location>
</feature>
<feature type="region of interest" description="Disordered" evidence="2">
    <location>
        <begin position="680"/>
        <end position="727"/>
    </location>
</feature>
<feature type="coiled-coil region" evidence="1">
    <location>
        <begin position="324"/>
        <end position="358"/>
    </location>
</feature>
<feature type="coiled-coil region" evidence="1">
    <location>
        <begin position="634"/>
        <end position="675"/>
    </location>
</feature>
<dbReference type="GO" id="GO:0000146">
    <property type="term" value="F:microfilament motor activity"/>
    <property type="evidence" value="ECO:0007669"/>
    <property type="project" value="TreeGrafter"/>
</dbReference>
<proteinExistence type="predicted"/>
<dbReference type="InParanoid" id="A0A1Y2DN83"/>
<evidence type="ECO:0000313" key="4">
    <source>
        <dbReference type="Proteomes" id="UP000193689"/>
    </source>
</evidence>
<dbReference type="Proteomes" id="UP000193689">
    <property type="component" value="Unassembled WGS sequence"/>
</dbReference>
<name>A0A1Y2DN83_9PEZI</name>
<feature type="compositionally biased region" description="Polar residues" evidence="2">
    <location>
        <begin position="695"/>
        <end position="707"/>
    </location>
</feature>
<dbReference type="GO" id="GO:0016460">
    <property type="term" value="C:myosin II complex"/>
    <property type="evidence" value="ECO:0007669"/>
    <property type="project" value="TreeGrafter"/>
</dbReference>
<organism evidence="3 4">
    <name type="scientific">Pseudomassariella vexata</name>
    <dbReference type="NCBI Taxonomy" id="1141098"/>
    <lineage>
        <taxon>Eukaryota</taxon>
        <taxon>Fungi</taxon>
        <taxon>Dikarya</taxon>
        <taxon>Ascomycota</taxon>
        <taxon>Pezizomycotina</taxon>
        <taxon>Sordariomycetes</taxon>
        <taxon>Xylariomycetidae</taxon>
        <taxon>Amphisphaeriales</taxon>
        <taxon>Pseudomassariaceae</taxon>
        <taxon>Pseudomassariella</taxon>
    </lineage>
</organism>
<dbReference type="PANTHER" id="PTHR45615:SF40">
    <property type="entry name" value="MYOSIN HEAVY CHAIN, NON-MUSCLE"/>
    <property type="match status" value="1"/>
</dbReference>
<dbReference type="GO" id="GO:0005737">
    <property type="term" value="C:cytoplasm"/>
    <property type="evidence" value="ECO:0007669"/>
    <property type="project" value="TreeGrafter"/>
</dbReference>
<dbReference type="Gene3D" id="1.10.287.1490">
    <property type="match status" value="1"/>
</dbReference>
<dbReference type="GeneID" id="63777025"/>
<feature type="coiled-coil region" evidence="1">
    <location>
        <begin position="570"/>
        <end position="597"/>
    </location>
</feature>
<gene>
    <name evidence="3" type="ORF">BCR38DRAFT_442392</name>
</gene>
<protein>
    <submittedName>
        <fullName evidence="3">Uncharacterized protein</fullName>
    </submittedName>
</protein>
<accession>A0A1Y2DN83</accession>
<sequence length="739" mass="81705">MEDQKTPPIALRRSSRRSNGGAALLSDSLACEQELSITVAKTPKSRSKKRVRFSDPGPEVEHHDPLTPSSTTGLTPMVRRSSVKATPSPKRRRYSTPVESQAHHYSEDELAGNGQHNTQRSSNEVRIFSLRQILDDRVKRRIRRNGLSEEMNTIAQDKRRRAQDHKAELQRLRAELAKKDDEIERLHESTMAQDTERIRDLERQVERLQRGLSNSSPTGDDAAVAAADQTQYFDWTMAARDPFSDSYMDDDEGFGDVTMAEFAGCSTPSRRARRSFPTPPLTSPPLPGTPSSQHRSRKSPQTPTSVPSSSSHIGVQASLTDPEKEALEAELGSLRLELTKLTDTLENHENLKSRIAAKLSAANTPADSEETPDVETHLDLVLRNLSDRTAALLHLNSSLSTLGFRGTDASEIISSLSSSFRSARLELEYLTPGEIALPLSSHGAEVLDLVLTRLRDLAKKTKEDESSIDEYHALELSLRQQLGARVEAMDGMGRELKENAVQLKEKDAKIEELEVGIERLKGAVEGYQRDIAELEGWVQRVDDETGQTVAQLEAEIAEGRQQVSTRDDSITELESRLSSVLTQMAELRIQLADLQARKTVEVTTLNKAHGNALALRDARVLELRGEIDGINASLRMAHETIRLLRVENGKLEEEREKAKSAVDAVKAELERVVRMSEGILGASPTKGPVTKRRSGSGSVEGTPQSGTYMAGALARTGTGKKKRRYDSGLGFLDEEEVDI</sequence>
<evidence type="ECO:0000256" key="1">
    <source>
        <dbReference type="SAM" id="Coils"/>
    </source>
</evidence>
<feature type="region of interest" description="Disordered" evidence="2">
    <location>
        <begin position="1"/>
        <end position="123"/>
    </location>
</feature>
<dbReference type="RefSeq" id="XP_040712980.1">
    <property type="nucleotide sequence ID" value="XM_040860813.1"/>
</dbReference>
<comment type="caution">
    <text evidence="3">The sequence shown here is derived from an EMBL/GenBank/DDBJ whole genome shotgun (WGS) entry which is preliminary data.</text>
</comment>
<keyword evidence="4" id="KW-1185">Reference proteome</keyword>
<feature type="coiled-coil region" evidence="1">
    <location>
        <begin position="155"/>
        <end position="211"/>
    </location>
</feature>
<feature type="region of interest" description="Disordered" evidence="2">
    <location>
        <begin position="265"/>
        <end position="320"/>
    </location>
</feature>